<gene>
    <name evidence="4" type="ORF">AM1BK_41040</name>
</gene>
<dbReference type="SUPFAM" id="SSF48403">
    <property type="entry name" value="Ankyrin repeat"/>
    <property type="match status" value="1"/>
</dbReference>
<feature type="repeat" description="ANK" evidence="3">
    <location>
        <begin position="171"/>
        <end position="197"/>
    </location>
</feature>
<dbReference type="PROSITE" id="PS50297">
    <property type="entry name" value="ANK_REP_REGION"/>
    <property type="match status" value="2"/>
</dbReference>
<proteinExistence type="predicted"/>
<dbReference type="PANTHER" id="PTHR24180">
    <property type="entry name" value="CYCLIN-DEPENDENT KINASE INHIBITOR 2C-RELATED"/>
    <property type="match status" value="1"/>
</dbReference>
<dbReference type="Gene3D" id="1.25.40.20">
    <property type="entry name" value="Ankyrin repeat-containing domain"/>
    <property type="match status" value="2"/>
</dbReference>
<accession>A0ABQ3N8U2</accession>
<dbReference type="SMART" id="SM00248">
    <property type="entry name" value="ANK"/>
    <property type="match status" value="4"/>
</dbReference>
<organism evidence="4 5">
    <name type="scientific">Neobacillus kokaensis</name>
    <dbReference type="NCBI Taxonomy" id="2759023"/>
    <lineage>
        <taxon>Bacteria</taxon>
        <taxon>Bacillati</taxon>
        <taxon>Bacillota</taxon>
        <taxon>Bacilli</taxon>
        <taxon>Bacillales</taxon>
        <taxon>Bacillaceae</taxon>
        <taxon>Neobacillus</taxon>
    </lineage>
</organism>
<dbReference type="PROSITE" id="PS50088">
    <property type="entry name" value="ANK_REPEAT"/>
    <property type="match status" value="3"/>
</dbReference>
<dbReference type="InterPro" id="IPR051637">
    <property type="entry name" value="Ank_repeat_dom-contain_49"/>
</dbReference>
<dbReference type="PANTHER" id="PTHR24180:SF45">
    <property type="entry name" value="POLY [ADP-RIBOSE] POLYMERASE TANKYRASE"/>
    <property type="match status" value="1"/>
</dbReference>
<feature type="repeat" description="ANK" evidence="3">
    <location>
        <begin position="33"/>
        <end position="65"/>
    </location>
</feature>
<evidence type="ECO:0000313" key="4">
    <source>
        <dbReference type="EMBL" id="GHI00562.1"/>
    </source>
</evidence>
<keyword evidence="2 3" id="KW-0040">ANK repeat</keyword>
<evidence type="ECO:0000256" key="3">
    <source>
        <dbReference type="PROSITE-ProRule" id="PRU00023"/>
    </source>
</evidence>
<feature type="repeat" description="ANK" evidence="3">
    <location>
        <begin position="133"/>
        <end position="170"/>
    </location>
</feature>
<dbReference type="Proteomes" id="UP000637074">
    <property type="component" value="Unassembled WGS sequence"/>
</dbReference>
<evidence type="ECO:0000313" key="5">
    <source>
        <dbReference type="Proteomes" id="UP000637074"/>
    </source>
</evidence>
<protein>
    <recommendedName>
        <fullName evidence="6">Ankyrin</fullName>
    </recommendedName>
</protein>
<dbReference type="Pfam" id="PF12796">
    <property type="entry name" value="Ank_2"/>
    <property type="match status" value="1"/>
</dbReference>
<dbReference type="EMBL" id="BNDS01000024">
    <property type="protein sequence ID" value="GHI00562.1"/>
    <property type="molecule type" value="Genomic_DNA"/>
</dbReference>
<name>A0ABQ3N8U2_9BACI</name>
<evidence type="ECO:0000256" key="2">
    <source>
        <dbReference type="ARBA" id="ARBA00023043"/>
    </source>
</evidence>
<dbReference type="InterPro" id="IPR036770">
    <property type="entry name" value="Ankyrin_rpt-contain_sf"/>
</dbReference>
<dbReference type="PRINTS" id="PR01415">
    <property type="entry name" value="ANKYRIN"/>
</dbReference>
<dbReference type="InterPro" id="IPR002110">
    <property type="entry name" value="Ankyrin_rpt"/>
</dbReference>
<comment type="caution">
    <text evidence="4">The sequence shown here is derived from an EMBL/GenBank/DDBJ whole genome shotgun (WGS) entry which is preliminary data.</text>
</comment>
<evidence type="ECO:0000256" key="1">
    <source>
        <dbReference type="ARBA" id="ARBA00022737"/>
    </source>
</evidence>
<evidence type="ECO:0008006" key="6">
    <source>
        <dbReference type="Google" id="ProtNLM"/>
    </source>
</evidence>
<dbReference type="Pfam" id="PF13637">
    <property type="entry name" value="Ank_4"/>
    <property type="match status" value="1"/>
</dbReference>
<keyword evidence="5" id="KW-1185">Reference proteome</keyword>
<sequence>MNEQFFRAAKKGDIKEIIKLLEQGVDINSKDHQGRTALMIATYENDINTAKVLVENGADVNIQDNMKNNPYLYAGAEGYLDILKLTIEAGADTKIVNRYGGTALIPASEHGYVDVVKQLLETTDVDVNHINNLGWTALLEAIILNDGGKKQQETIKLLIEHGADVNIPDSNGVTPIAHAQEKGFVEIEKILLDAGAK</sequence>
<reference evidence="4 5" key="1">
    <citation type="journal article" date="2022" name="Int. J. Syst. Evol. Microbiol.">
        <title>Neobacillus kokaensis sp. nov., isolated from soil.</title>
        <authorList>
            <person name="Yuki K."/>
            <person name="Matsubara H."/>
            <person name="Yamaguchi S."/>
        </authorList>
    </citation>
    <scope>NUCLEOTIDE SEQUENCE [LARGE SCALE GENOMIC DNA]</scope>
    <source>
        <strain evidence="4 5">LOB 377</strain>
    </source>
</reference>
<keyword evidence="1" id="KW-0677">Repeat</keyword>